<keyword evidence="13" id="KW-0732">Signal</keyword>
<feature type="domain" description="TonB-dependent receptor-like beta-barrel" evidence="14">
    <location>
        <begin position="223"/>
        <end position="698"/>
    </location>
</feature>
<evidence type="ECO:0000256" key="12">
    <source>
        <dbReference type="RuleBase" id="RU003357"/>
    </source>
</evidence>
<protein>
    <submittedName>
        <fullName evidence="16">TonB-dependent receptor</fullName>
    </submittedName>
</protein>
<dbReference type="Pfam" id="PF07715">
    <property type="entry name" value="Plug"/>
    <property type="match status" value="1"/>
</dbReference>
<evidence type="ECO:0000256" key="1">
    <source>
        <dbReference type="ARBA" id="ARBA00004571"/>
    </source>
</evidence>
<dbReference type="Proteomes" id="UP000653472">
    <property type="component" value="Unassembled WGS sequence"/>
</dbReference>
<evidence type="ECO:0000256" key="2">
    <source>
        <dbReference type="ARBA" id="ARBA00022448"/>
    </source>
</evidence>
<evidence type="ECO:0000256" key="13">
    <source>
        <dbReference type="SAM" id="SignalP"/>
    </source>
</evidence>
<comment type="subcellular location">
    <subcellularLocation>
        <location evidence="1 11">Cell outer membrane</location>
        <topology evidence="1 11">Multi-pass membrane protein</topology>
    </subcellularLocation>
</comment>
<dbReference type="CDD" id="cd01347">
    <property type="entry name" value="ligand_gated_channel"/>
    <property type="match status" value="1"/>
</dbReference>
<proteinExistence type="inferred from homology"/>
<dbReference type="EMBL" id="JAAVXB010000003">
    <property type="protein sequence ID" value="NKF22007.1"/>
    <property type="molecule type" value="Genomic_DNA"/>
</dbReference>
<keyword evidence="9 11" id="KW-0472">Membrane</keyword>
<keyword evidence="8 12" id="KW-0798">TonB box</keyword>
<keyword evidence="2 11" id="KW-0813">Transport</keyword>
<evidence type="ECO:0000256" key="7">
    <source>
        <dbReference type="ARBA" id="ARBA00023065"/>
    </source>
</evidence>
<evidence type="ECO:0000256" key="10">
    <source>
        <dbReference type="ARBA" id="ARBA00023237"/>
    </source>
</evidence>
<gene>
    <name evidence="16" type="ORF">G7Y82_06725</name>
</gene>
<name>A0A969W7F6_9GAMM</name>
<feature type="domain" description="TonB-dependent receptor plug" evidence="15">
    <location>
        <begin position="57"/>
        <end position="166"/>
    </location>
</feature>
<dbReference type="SUPFAM" id="SSF56935">
    <property type="entry name" value="Porins"/>
    <property type="match status" value="1"/>
</dbReference>
<evidence type="ECO:0000256" key="6">
    <source>
        <dbReference type="ARBA" id="ARBA00023004"/>
    </source>
</evidence>
<evidence type="ECO:0000256" key="9">
    <source>
        <dbReference type="ARBA" id="ARBA00023136"/>
    </source>
</evidence>
<keyword evidence="7" id="KW-0406">Ion transport</keyword>
<evidence type="ECO:0000256" key="11">
    <source>
        <dbReference type="PROSITE-ProRule" id="PRU01360"/>
    </source>
</evidence>
<evidence type="ECO:0000256" key="8">
    <source>
        <dbReference type="ARBA" id="ARBA00023077"/>
    </source>
</evidence>
<dbReference type="PANTHER" id="PTHR32552:SF81">
    <property type="entry name" value="TONB-DEPENDENT OUTER MEMBRANE RECEPTOR"/>
    <property type="match status" value="1"/>
</dbReference>
<sequence length="756" mass="83342">MSHFERRRPGAAAMLLPLPLLFCHPAVAQDAPPAQPADASDKIAEVVVTAQRREQKLQDVPIAVTALSAEQVQDRGIQNVSDLSALAPGLQISKTASNTTISQITIRGLSQINPAIYWDPAVGIYVDGVYIGKAQGSVFDIVDLERVEVLRGPQGTLYGRNTLAGAINLITKRPSGEFGGTVSVEAGNYDALTTKASIDLPKMGIVSMSLAARQEQRDGWVNTSRDSSTSELNNRNGNGLRFAADFDFAPSLLGEYRFDRSVVDQTPNWDQLYRIDTDFGIYPGLTDYASHQRQTHADLDAPMFEKARIMGHAFTLNWDADDANTFKSITGYRTMRWDDSLDLDGSPNDVAFTQRFTHYHQFSQDLQWLGHTDRLNWVGGLYYFGDDGDTDNPQHFFSHSANYDSSYGTKTHAYSGYGQLDYKPLDPLTLSAGLRYTREKKDLTRTFGIVGAGDYLIPPGTSAHKTFSATTPMASIAWQMTPHVNTYLRYAEGFKSGGFNGEYSDPTASSEDNIDETKTPFKPEKQRSYELGSKTTWLDGRALLNAAVYYNKAKDLQESIFLGQGAAATSVRNAGKATIYGAELEGQLSLGHGSRLGFNYAYLHTKYDQFIDEGQDVADNRAFVHAPKNTANVYLDLRLAHFEFTDLRALVDYAYTDSFYTYAYQLSGPGDARYDASKQVAGDTEVPSTSLLNLRLALANMKLGSNAIGEVAVWCRNVTDEDAPTNFIDFGPAFGNLTVANFNDPRTFGITGIVRW</sequence>
<feature type="signal peptide" evidence="13">
    <location>
        <begin position="1"/>
        <end position="28"/>
    </location>
</feature>
<evidence type="ECO:0000313" key="17">
    <source>
        <dbReference type="Proteomes" id="UP000653472"/>
    </source>
</evidence>
<dbReference type="RefSeq" id="WP_168147267.1">
    <property type="nucleotide sequence ID" value="NZ_JAAVXB010000003.1"/>
</dbReference>
<evidence type="ECO:0000256" key="4">
    <source>
        <dbReference type="ARBA" id="ARBA00022496"/>
    </source>
</evidence>
<reference evidence="16" key="1">
    <citation type="submission" date="2020-03" db="EMBL/GenBank/DDBJ databases">
        <title>Solimonas marina sp. nov., isolated from deep seawater of the Pacific Ocean.</title>
        <authorList>
            <person name="Liu X."/>
            <person name="Lai Q."/>
            <person name="Sun F."/>
            <person name="Gai Y."/>
            <person name="Li G."/>
            <person name="Shao Z."/>
        </authorList>
    </citation>
    <scope>NUCLEOTIDE SEQUENCE</scope>
    <source>
        <strain evidence="16">C16B3</strain>
    </source>
</reference>
<evidence type="ECO:0000259" key="15">
    <source>
        <dbReference type="Pfam" id="PF07715"/>
    </source>
</evidence>
<organism evidence="16 17">
    <name type="scientific">Solimonas marina</name>
    <dbReference type="NCBI Taxonomy" id="2714601"/>
    <lineage>
        <taxon>Bacteria</taxon>
        <taxon>Pseudomonadati</taxon>
        <taxon>Pseudomonadota</taxon>
        <taxon>Gammaproteobacteria</taxon>
        <taxon>Nevskiales</taxon>
        <taxon>Nevskiaceae</taxon>
        <taxon>Solimonas</taxon>
    </lineage>
</organism>
<dbReference type="InterPro" id="IPR039426">
    <property type="entry name" value="TonB-dep_rcpt-like"/>
</dbReference>
<comment type="caution">
    <text evidence="16">The sequence shown here is derived from an EMBL/GenBank/DDBJ whole genome shotgun (WGS) entry which is preliminary data.</text>
</comment>
<evidence type="ECO:0000256" key="5">
    <source>
        <dbReference type="ARBA" id="ARBA00022692"/>
    </source>
</evidence>
<comment type="similarity">
    <text evidence="11 12">Belongs to the TonB-dependent receptor family.</text>
</comment>
<keyword evidence="6" id="KW-0408">Iron</keyword>
<keyword evidence="4" id="KW-0410">Iron transport</keyword>
<accession>A0A969W7F6</accession>
<feature type="chain" id="PRO_5036729769" evidence="13">
    <location>
        <begin position="29"/>
        <end position="756"/>
    </location>
</feature>
<dbReference type="Pfam" id="PF00593">
    <property type="entry name" value="TonB_dep_Rec_b-barrel"/>
    <property type="match status" value="1"/>
</dbReference>
<dbReference type="GO" id="GO:0009279">
    <property type="term" value="C:cell outer membrane"/>
    <property type="evidence" value="ECO:0007669"/>
    <property type="project" value="UniProtKB-SubCell"/>
</dbReference>
<dbReference type="GO" id="GO:0006826">
    <property type="term" value="P:iron ion transport"/>
    <property type="evidence" value="ECO:0007669"/>
    <property type="project" value="UniProtKB-KW"/>
</dbReference>
<keyword evidence="3 11" id="KW-1134">Transmembrane beta strand</keyword>
<dbReference type="InterPro" id="IPR000531">
    <property type="entry name" value="Beta-barrel_TonB"/>
</dbReference>
<dbReference type="AlphaFoldDB" id="A0A969W7F6"/>
<dbReference type="Gene3D" id="2.40.170.20">
    <property type="entry name" value="TonB-dependent receptor, beta-barrel domain"/>
    <property type="match status" value="1"/>
</dbReference>
<evidence type="ECO:0000256" key="3">
    <source>
        <dbReference type="ARBA" id="ARBA00022452"/>
    </source>
</evidence>
<keyword evidence="16" id="KW-0675">Receptor</keyword>
<dbReference type="PROSITE" id="PS52016">
    <property type="entry name" value="TONB_DEPENDENT_REC_3"/>
    <property type="match status" value="1"/>
</dbReference>
<evidence type="ECO:0000313" key="16">
    <source>
        <dbReference type="EMBL" id="NKF22007.1"/>
    </source>
</evidence>
<keyword evidence="10 11" id="KW-0998">Cell outer membrane</keyword>
<dbReference type="InterPro" id="IPR012910">
    <property type="entry name" value="Plug_dom"/>
</dbReference>
<dbReference type="InterPro" id="IPR036942">
    <property type="entry name" value="Beta-barrel_TonB_sf"/>
</dbReference>
<evidence type="ECO:0000259" key="14">
    <source>
        <dbReference type="Pfam" id="PF00593"/>
    </source>
</evidence>
<keyword evidence="5 11" id="KW-0812">Transmembrane</keyword>
<dbReference type="PANTHER" id="PTHR32552">
    <property type="entry name" value="FERRICHROME IRON RECEPTOR-RELATED"/>
    <property type="match status" value="1"/>
</dbReference>
<keyword evidence="17" id="KW-1185">Reference proteome</keyword>